<organism evidence="2 3">
    <name type="scientific">Marssonina brunnea f. sp. multigermtubi (strain MB_m1)</name>
    <name type="common">Marssonina leaf spot fungus</name>
    <dbReference type="NCBI Taxonomy" id="1072389"/>
    <lineage>
        <taxon>Eukaryota</taxon>
        <taxon>Fungi</taxon>
        <taxon>Dikarya</taxon>
        <taxon>Ascomycota</taxon>
        <taxon>Pezizomycotina</taxon>
        <taxon>Leotiomycetes</taxon>
        <taxon>Helotiales</taxon>
        <taxon>Drepanopezizaceae</taxon>
        <taxon>Drepanopeziza</taxon>
    </lineage>
</organism>
<dbReference type="HOGENOM" id="CLU_010595_1_2_1"/>
<name>K1W6T4_MARBU</name>
<feature type="region of interest" description="Disordered" evidence="1">
    <location>
        <begin position="1"/>
        <end position="45"/>
    </location>
</feature>
<dbReference type="eggNOG" id="ENOG502RS93">
    <property type="taxonomic scope" value="Eukaryota"/>
</dbReference>
<keyword evidence="2" id="KW-0808">Transferase</keyword>
<accession>K1W6T4</accession>
<evidence type="ECO:0000313" key="3">
    <source>
        <dbReference type="Proteomes" id="UP000006753"/>
    </source>
</evidence>
<dbReference type="InParanoid" id="K1W6T4"/>
<dbReference type="RefSeq" id="XP_007296833.1">
    <property type="nucleotide sequence ID" value="XM_007296771.1"/>
</dbReference>
<evidence type="ECO:0000313" key="2">
    <source>
        <dbReference type="EMBL" id="EKD12715.1"/>
    </source>
</evidence>
<dbReference type="SUPFAM" id="SSF53335">
    <property type="entry name" value="S-adenosyl-L-methionine-dependent methyltransferases"/>
    <property type="match status" value="1"/>
</dbReference>
<dbReference type="GO" id="GO:0008168">
    <property type="term" value="F:methyltransferase activity"/>
    <property type="evidence" value="ECO:0007669"/>
    <property type="project" value="UniProtKB-KW"/>
</dbReference>
<dbReference type="Proteomes" id="UP000006753">
    <property type="component" value="Unassembled WGS sequence"/>
</dbReference>
<dbReference type="EMBL" id="JH921454">
    <property type="protein sequence ID" value="EKD12715.1"/>
    <property type="molecule type" value="Genomic_DNA"/>
</dbReference>
<dbReference type="GO" id="GO:0032259">
    <property type="term" value="P:methylation"/>
    <property type="evidence" value="ECO:0007669"/>
    <property type="project" value="UniProtKB-KW"/>
</dbReference>
<dbReference type="CDD" id="cd02440">
    <property type="entry name" value="AdoMet_MTases"/>
    <property type="match status" value="1"/>
</dbReference>
<dbReference type="PANTHER" id="PTHR43591">
    <property type="entry name" value="METHYLTRANSFERASE"/>
    <property type="match status" value="1"/>
</dbReference>
<dbReference type="KEGG" id="mbe:MBM_08944"/>
<dbReference type="OrthoDB" id="2013972at2759"/>
<dbReference type="Gene3D" id="3.40.50.150">
    <property type="entry name" value="Vaccinia Virus protein VP39"/>
    <property type="match status" value="1"/>
</dbReference>
<evidence type="ECO:0000256" key="1">
    <source>
        <dbReference type="SAM" id="MobiDB-lite"/>
    </source>
</evidence>
<reference evidence="2 3" key="1">
    <citation type="journal article" date="2012" name="BMC Genomics">
        <title>Sequencing the genome of Marssonina brunnea reveals fungus-poplar co-evolution.</title>
        <authorList>
            <person name="Zhu S."/>
            <person name="Cao Y.-Z."/>
            <person name="Jiang C."/>
            <person name="Tan B.-Y."/>
            <person name="Wang Z."/>
            <person name="Feng S."/>
            <person name="Zhang L."/>
            <person name="Su X.-H."/>
            <person name="Brejova B."/>
            <person name="Vinar T."/>
            <person name="Xu M."/>
            <person name="Wang M.-X."/>
            <person name="Zhang S.-G."/>
            <person name="Huang M.-R."/>
            <person name="Wu R."/>
            <person name="Zhou Y."/>
        </authorList>
    </citation>
    <scope>NUCLEOTIDE SEQUENCE [LARGE SCALE GENOMIC DNA]</scope>
    <source>
        <strain evidence="2 3">MB_m1</strain>
    </source>
</reference>
<dbReference type="AlphaFoldDB" id="K1W6T4"/>
<dbReference type="Pfam" id="PF13489">
    <property type="entry name" value="Methyltransf_23"/>
    <property type="match status" value="1"/>
</dbReference>
<keyword evidence="2" id="KW-0489">Methyltransferase</keyword>
<dbReference type="InterPro" id="IPR029063">
    <property type="entry name" value="SAM-dependent_MTases_sf"/>
</dbReference>
<gene>
    <name evidence="2" type="ORF">MBM_08944</name>
</gene>
<dbReference type="GeneID" id="18764879"/>
<protein>
    <submittedName>
        <fullName evidence="2">Methyltransferase domain-containing protein</fullName>
    </submittedName>
</protein>
<feature type="compositionally biased region" description="Acidic residues" evidence="1">
    <location>
        <begin position="12"/>
        <end position="28"/>
    </location>
</feature>
<dbReference type="PANTHER" id="PTHR43591:SF105">
    <property type="entry name" value="METHYLTRANSFERASE DOMAIN-CONTAINING PROTEIN-RELATED"/>
    <property type="match status" value="1"/>
</dbReference>
<proteinExistence type="predicted"/>
<dbReference type="OMA" id="WTEANFS"/>
<sequence>MDTTAPAAVLEADVETDTIPDPDPDPDEVVDHNTNDDEDDSLFDTGSISTAATSFREDMMKLREEHGRKYHGYMDAKYVLPMDEEEKNRLDFQHHLAWLSLGKKQTWAPLKTLHRALDVGCGTGLWAIDFADEHPETQVLGVDLAAVQPLFVPPNLQFEVDDLEKEWNFSRRFNYVHSQLMIGAFQDWPKFIGQSFEFLEPGGYFEIHDIDFVIRCDDDTLPADSDLVRWHSLMHEGANAAGFPLDAIPKVPQMMADAGFENVVAVPIKWPINPWPKDKRAKEVGMWAMENFTWGCQSMSLALFTRALGWTAEEVMAFMGHVRRDLKNRKYHAYWNFWVVYGKKPGGESSPEALP</sequence>
<keyword evidence="3" id="KW-1185">Reference proteome</keyword>